<gene>
    <name evidence="1" type="ORF">RRG08_011267</name>
</gene>
<protein>
    <submittedName>
        <fullName evidence="1">Uncharacterized protein</fullName>
    </submittedName>
</protein>
<organism evidence="1 2">
    <name type="scientific">Elysia crispata</name>
    <name type="common">lettuce slug</name>
    <dbReference type="NCBI Taxonomy" id="231223"/>
    <lineage>
        <taxon>Eukaryota</taxon>
        <taxon>Metazoa</taxon>
        <taxon>Spiralia</taxon>
        <taxon>Lophotrochozoa</taxon>
        <taxon>Mollusca</taxon>
        <taxon>Gastropoda</taxon>
        <taxon>Heterobranchia</taxon>
        <taxon>Euthyneura</taxon>
        <taxon>Panpulmonata</taxon>
        <taxon>Sacoglossa</taxon>
        <taxon>Placobranchoidea</taxon>
        <taxon>Plakobranchidae</taxon>
        <taxon>Elysia</taxon>
    </lineage>
</organism>
<dbReference type="Proteomes" id="UP001283361">
    <property type="component" value="Unassembled WGS sequence"/>
</dbReference>
<name>A0AAE0YJ53_9GAST</name>
<dbReference type="EMBL" id="JAWDGP010006128">
    <property type="protein sequence ID" value="KAK3746617.1"/>
    <property type="molecule type" value="Genomic_DNA"/>
</dbReference>
<accession>A0AAE0YJ53</accession>
<evidence type="ECO:0000313" key="1">
    <source>
        <dbReference type="EMBL" id="KAK3746617.1"/>
    </source>
</evidence>
<keyword evidence="2" id="KW-1185">Reference proteome</keyword>
<dbReference type="AlphaFoldDB" id="A0AAE0YJ53"/>
<sequence>MYYHHHLHAASISGQSPCTVSSAEQRSGPARFIVSVSPTDVLPCVLEHARSSDVVEIVNAIMCTHSLSCLYV</sequence>
<comment type="caution">
    <text evidence="1">The sequence shown here is derived from an EMBL/GenBank/DDBJ whole genome shotgun (WGS) entry which is preliminary data.</text>
</comment>
<proteinExistence type="predicted"/>
<reference evidence="1" key="1">
    <citation type="journal article" date="2023" name="G3 (Bethesda)">
        <title>A reference genome for the long-term kleptoplast-retaining sea slug Elysia crispata morphotype clarki.</title>
        <authorList>
            <person name="Eastman K.E."/>
            <person name="Pendleton A.L."/>
            <person name="Shaikh M.A."/>
            <person name="Suttiyut T."/>
            <person name="Ogas R."/>
            <person name="Tomko P."/>
            <person name="Gavelis G."/>
            <person name="Widhalm J.R."/>
            <person name="Wisecaver J.H."/>
        </authorList>
    </citation>
    <scope>NUCLEOTIDE SEQUENCE</scope>
    <source>
        <strain evidence="1">ECLA1</strain>
    </source>
</reference>
<evidence type="ECO:0000313" key="2">
    <source>
        <dbReference type="Proteomes" id="UP001283361"/>
    </source>
</evidence>